<proteinExistence type="predicted"/>
<evidence type="ECO:0000313" key="3">
    <source>
        <dbReference type="Proteomes" id="UP001492380"/>
    </source>
</evidence>
<dbReference type="EMBL" id="JBBWRZ010000005">
    <property type="protein sequence ID" value="KAK8235425.1"/>
    <property type="molecule type" value="Genomic_DNA"/>
</dbReference>
<feature type="coiled-coil region" evidence="1">
    <location>
        <begin position="89"/>
        <end position="143"/>
    </location>
</feature>
<keyword evidence="1" id="KW-0175">Coiled coil</keyword>
<evidence type="ECO:0000256" key="1">
    <source>
        <dbReference type="SAM" id="Coils"/>
    </source>
</evidence>
<dbReference type="Gene3D" id="1.20.58.60">
    <property type="match status" value="1"/>
</dbReference>
<comment type="caution">
    <text evidence="2">The sequence shown here is derived from an EMBL/GenBank/DDBJ whole genome shotgun (WGS) entry which is preliminary data.</text>
</comment>
<keyword evidence="3" id="KW-1185">Reference proteome</keyword>
<dbReference type="Proteomes" id="UP001492380">
    <property type="component" value="Unassembled WGS sequence"/>
</dbReference>
<gene>
    <name evidence="2" type="ORF">HDK90DRAFT_524998</name>
</gene>
<accession>A0ABR1YPP8</accession>
<organism evidence="2 3">
    <name type="scientific">Phyllosticta capitalensis</name>
    <dbReference type="NCBI Taxonomy" id="121624"/>
    <lineage>
        <taxon>Eukaryota</taxon>
        <taxon>Fungi</taxon>
        <taxon>Dikarya</taxon>
        <taxon>Ascomycota</taxon>
        <taxon>Pezizomycotina</taxon>
        <taxon>Dothideomycetes</taxon>
        <taxon>Dothideomycetes incertae sedis</taxon>
        <taxon>Botryosphaeriales</taxon>
        <taxon>Phyllostictaceae</taxon>
        <taxon>Phyllosticta</taxon>
    </lineage>
</organism>
<reference evidence="2 3" key="1">
    <citation type="submission" date="2024-04" db="EMBL/GenBank/DDBJ databases">
        <title>Phyllosticta paracitricarpa is synonymous to the EU quarantine fungus P. citricarpa based on phylogenomic analyses.</title>
        <authorList>
            <consortium name="Lawrence Berkeley National Laboratory"/>
            <person name="Van Ingen-Buijs V.A."/>
            <person name="Van Westerhoven A.C."/>
            <person name="Haridas S."/>
            <person name="Skiadas P."/>
            <person name="Martin F."/>
            <person name="Groenewald J.Z."/>
            <person name="Crous P.W."/>
            <person name="Seidl M.F."/>
        </authorList>
    </citation>
    <scope>NUCLEOTIDE SEQUENCE [LARGE SCALE GENOMIC DNA]</scope>
    <source>
        <strain evidence="2 3">CBS 123374</strain>
    </source>
</reference>
<evidence type="ECO:0000313" key="2">
    <source>
        <dbReference type="EMBL" id="KAK8235425.1"/>
    </source>
</evidence>
<protein>
    <submittedName>
        <fullName evidence="2">Uncharacterized protein</fullName>
    </submittedName>
</protein>
<sequence length="218" mass="24627">MPPETILEFVARMQSGNCLSAAQREEQRAATTWGRYMNRGGYCGLNVVLIQNEFEEVRDSMVVPFDLDAFKDKIKRIETELYESCSRSKNNTNKKLIDVDKKLEDLSRRLDGIESNTNTGFGENDVNKKLEELSRRIDAIESSISTDKASVHPDLEVVKQEVANTPAQSDMDEEGHGTLGSKLQSANADINEIRERLGRYQAKLVDIMDWEAGAHKEE</sequence>
<name>A0ABR1YPP8_9PEZI</name>